<dbReference type="Pfam" id="PF00657">
    <property type="entry name" value="Lipase_GDSL"/>
    <property type="match status" value="1"/>
</dbReference>
<reference evidence="2" key="2">
    <citation type="submission" date="2023-05" db="EMBL/GenBank/DDBJ databases">
        <authorList>
            <person name="Fouks B."/>
        </authorList>
    </citation>
    <scope>NUCLEOTIDE SEQUENCE</scope>
    <source>
        <strain evidence="2">Stay&amp;Tobe</strain>
        <tissue evidence="2">Testes</tissue>
    </source>
</reference>
<evidence type="ECO:0000313" key="2">
    <source>
        <dbReference type="EMBL" id="KAJ9576074.1"/>
    </source>
</evidence>
<organism evidence="2 3">
    <name type="scientific">Diploptera punctata</name>
    <name type="common">Pacific beetle cockroach</name>
    <dbReference type="NCBI Taxonomy" id="6984"/>
    <lineage>
        <taxon>Eukaryota</taxon>
        <taxon>Metazoa</taxon>
        <taxon>Ecdysozoa</taxon>
        <taxon>Arthropoda</taxon>
        <taxon>Hexapoda</taxon>
        <taxon>Insecta</taxon>
        <taxon>Pterygota</taxon>
        <taxon>Neoptera</taxon>
        <taxon>Polyneoptera</taxon>
        <taxon>Dictyoptera</taxon>
        <taxon>Blattodea</taxon>
        <taxon>Blaberoidea</taxon>
        <taxon>Blaberidae</taxon>
        <taxon>Diplopterinae</taxon>
        <taxon>Diploptera</taxon>
    </lineage>
</organism>
<dbReference type="AlphaFoldDB" id="A0AAD8E443"/>
<dbReference type="InterPro" id="IPR001087">
    <property type="entry name" value="GDSL"/>
</dbReference>
<evidence type="ECO:0000256" key="1">
    <source>
        <dbReference type="SAM" id="MobiDB-lite"/>
    </source>
</evidence>
<sequence>VSVQTHRIVNIVKHLHRIVKYISESIGNLGSDTYDSQTSLQDISYSEPFPCPTGQGSPGARSPVRPTSVHRLRPGDIDVVGALGDSLSTANGADSTNMMEVIIENRGMAWSIGGQLSWREYLTLPNILKEFNPNLVGYSFGDSLGFQLNSQFNVAEPGSISDDMPFQATVLEKRMRLDSRVDLQNDWKLVAQLLVGNNDFCSFMCVYENYTEVLDHQSEFVREMQLKRILSFAGKMTAQHLRVLQNLKRIPADCLTTLHIECPCLFGFRWTHLKENFTILMDQFQQIDMEIANSDRYSTKNDFAVVLQPFLTKSKVPEIKSKSGSTFVDLSFLAKDCFHFSQKGHALAANGLWNNMMEPVGKKSRQLGTQPFYKFLCPTEDHPFIYTSSSCHI</sequence>
<dbReference type="Proteomes" id="UP001233999">
    <property type="component" value="Unassembled WGS sequence"/>
</dbReference>
<feature type="region of interest" description="Disordered" evidence="1">
    <location>
        <begin position="45"/>
        <end position="68"/>
    </location>
</feature>
<comment type="caution">
    <text evidence="2">The sequence shown here is derived from an EMBL/GenBank/DDBJ whole genome shotgun (WGS) entry which is preliminary data.</text>
</comment>
<feature type="non-terminal residue" evidence="2">
    <location>
        <position position="393"/>
    </location>
</feature>
<proteinExistence type="predicted"/>
<evidence type="ECO:0008006" key="4">
    <source>
        <dbReference type="Google" id="ProtNLM"/>
    </source>
</evidence>
<dbReference type="InterPro" id="IPR038885">
    <property type="entry name" value="PLB1"/>
</dbReference>
<accession>A0AAD8E443</accession>
<dbReference type="GO" id="GO:0004620">
    <property type="term" value="F:phospholipase activity"/>
    <property type="evidence" value="ECO:0007669"/>
    <property type="project" value="InterPro"/>
</dbReference>
<gene>
    <name evidence="2" type="ORF">L9F63_007039</name>
</gene>
<keyword evidence="3" id="KW-1185">Reference proteome</keyword>
<dbReference type="CDD" id="cd01824">
    <property type="entry name" value="Phospholipase_B_like"/>
    <property type="match status" value="1"/>
</dbReference>
<dbReference type="PANTHER" id="PTHR21325:SF31">
    <property type="entry name" value="GH22081P-RELATED"/>
    <property type="match status" value="1"/>
</dbReference>
<evidence type="ECO:0000313" key="3">
    <source>
        <dbReference type="Proteomes" id="UP001233999"/>
    </source>
</evidence>
<name>A0AAD8E443_DIPPU</name>
<dbReference type="InterPro" id="IPR035547">
    <property type="entry name" value="Phospholipase_B"/>
</dbReference>
<dbReference type="PANTHER" id="PTHR21325">
    <property type="entry name" value="PHOSPHOLIPASE B, PLB1"/>
    <property type="match status" value="1"/>
</dbReference>
<dbReference type="EMBL" id="JASPKZ010009809">
    <property type="protein sequence ID" value="KAJ9576074.1"/>
    <property type="molecule type" value="Genomic_DNA"/>
</dbReference>
<protein>
    <recommendedName>
        <fullName evidence="4">Phospholipase B1, membrane-associated</fullName>
    </recommendedName>
</protein>
<dbReference type="GO" id="GO:0006644">
    <property type="term" value="P:phospholipid metabolic process"/>
    <property type="evidence" value="ECO:0007669"/>
    <property type="project" value="TreeGrafter"/>
</dbReference>
<reference evidence="2" key="1">
    <citation type="journal article" date="2023" name="IScience">
        <title>Live-bearing cockroach genome reveals convergent evolutionary mechanisms linked to viviparity in insects and beyond.</title>
        <authorList>
            <person name="Fouks B."/>
            <person name="Harrison M.C."/>
            <person name="Mikhailova A.A."/>
            <person name="Marchal E."/>
            <person name="English S."/>
            <person name="Carruthers M."/>
            <person name="Jennings E.C."/>
            <person name="Chiamaka E.L."/>
            <person name="Frigard R.A."/>
            <person name="Pippel M."/>
            <person name="Attardo G.M."/>
            <person name="Benoit J.B."/>
            <person name="Bornberg-Bauer E."/>
            <person name="Tobe S.S."/>
        </authorList>
    </citation>
    <scope>NUCLEOTIDE SEQUENCE</scope>
    <source>
        <strain evidence="2">Stay&amp;Tobe</strain>
    </source>
</reference>